<sequence>MSDFSGVSPANLDLPQLSPVDPLVALLVYQQKGSAVAGSKRFRNLWYHKETPVTAEGLANGRVEFQVCKLPGALLCVRGAFELKRGLGSQFRKTILQVFKELVAVFVRNVVIGNPQERVYIFLTDGNDALLYCLAVSNYSTWKPEQGLNQIIGRITHSM</sequence>
<dbReference type="AlphaFoldDB" id="A0AAW1QEG4"/>
<dbReference type="EMBL" id="JALJOR010000003">
    <property type="protein sequence ID" value="KAK9819804.1"/>
    <property type="molecule type" value="Genomic_DNA"/>
</dbReference>
<protein>
    <submittedName>
        <fullName evidence="1">Uncharacterized protein</fullName>
    </submittedName>
</protein>
<reference evidence="1 2" key="1">
    <citation type="journal article" date="2024" name="Nat. Commun.">
        <title>Phylogenomics reveals the evolutionary origins of lichenization in chlorophyte algae.</title>
        <authorList>
            <person name="Puginier C."/>
            <person name="Libourel C."/>
            <person name="Otte J."/>
            <person name="Skaloud P."/>
            <person name="Haon M."/>
            <person name="Grisel S."/>
            <person name="Petersen M."/>
            <person name="Berrin J.G."/>
            <person name="Delaux P.M."/>
            <person name="Dal Grande F."/>
            <person name="Keller J."/>
        </authorList>
    </citation>
    <scope>NUCLEOTIDE SEQUENCE [LARGE SCALE GENOMIC DNA]</scope>
    <source>
        <strain evidence="1 2">SAG 2043</strain>
    </source>
</reference>
<evidence type="ECO:0000313" key="2">
    <source>
        <dbReference type="Proteomes" id="UP001489004"/>
    </source>
</evidence>
<dbReference type="Proteomes" id="UP001489004">
    <property type="component" value="Unassembled WGS sequence"/>
</dbReference>
<keyword evidence="2" id="KW-1185">Reference proteome</keyword>
<organism evidence="1 2">
    <name type="scientific">[Myrmecia] bisecta</name>
    <dbReference type="NCBI Taxonomy" id="41462"/>
    <lineage>
        <taxon>Eukaryota</taxon>
        <taxon>Viridiplantae</taxon>
        <taxon>Chlorophyta</taxon>
        <taxon>core chlorophytes</taxon>
        <taxon>Trebouxiophyceae</taxon>
        <taxon>Trebouxiales</taxon>
        <taxon>Trebouxiaceae</taxon>
        <taxon>Myrmecia</taxon>
    </lineage>
</organism>
<evidence type="ECO:0000313" key="1">
    <source>
        <dbReference type="EMBL" id="KAK9819804.1"/>
    </source>
</evidence>
<name>A0AAW1QEG4_9CHLO</name>
<comment type="caution">
    <text evidence="1">The sequence shown here is derived from an EMBL/GenBank/DDBJ whole genome shotgun (WGS) entry which is preliminary data.</text>
</comment>
<accession>A0AAW1QEG4</accession>
<gene>
    <name evidence="1" type="ORF">WJX72_002618</name>
</gene>
<proteinExistence type="predicted"/>